<dbReference type="EMBL" id="BGZK01002036">
    <property type="protein sequence ID" value="GBP89843.1"/>
    <property type="molecule type" value="Genomic_DNA"/>
</dbReference>
<accession>A0A4C1ZSY0</accession>
<organism evidence="1 2">
    <name type="scientific">Eumeta variegata</name>
    <name type="common">Bagworm moth</name>
    <name type="synonym">Eumeta japonica</name>
    <dbReference type="NCBI Taxonomy" id="151549"/>
    <lineage>
        <taxon>Eukaryota</taxon>
        <taxon>Metazoa</taxon>
        <taxon>Ecdysozoa</taxon>
        <taxon>Arthropoda</taxon>
        <taxon>Hexapoda</taxon>
        <taxon>Insecta</taxon>
        <taxon>Pterygota</taxon>
        <taxon>Neoptera</taxon>
        <taxon>Endopterygota</taxon>
        <taxon>Lepidoptera</taxon>
        <taxon>Glossata</taxon>
        <taxon>Ditrysia</taxon>
        <taxon>Tineoidea</taxon>
        <taxon>Psychidae</taxon>
        <taxon>Oiketicinae</taxon>
        <taxon>Eumeta</taxon>
    </lineage>
</organism>
<evidence type="ECO:0000313" key="2">
    <source>
        <dbReference type="Proteomes" id="UP000299102"/>
    </source>
</evidence>
<name>A0A4C1ZSY0_EUMVA</name>
<comment type="caution">
    <text evidence="1">The sequence shown here is derived from an EMBL/GenBank/DDBJ whole genome shotgun (WGS) entry which is preliminary data.</text>
</comment>
<proteinExistence type="predicted"/>
<dbReference type="Proteomes" id="UP000299102">
    <property type="component" value="Unassembled WGS sequence"/>
</dbReference>
<keyword evidence="2" id="KW-1185">Reference proteome</keyword>
<gene>
    <name evidence="1" type="ORF">EVAR_66884_1</name>
</gene>
<sequence>MTRGQSSEFYAVTVEAGGGGRRLSIYHACVWPLLHHLYRSETFKWKCPEAGLQVRVSVCSCAKPDRFCPGGHHLRRHLQRKKHAVVNLVAARKWTFSTSEIPQSHRIAISCVSLRIEISDGSFTSTSPNSEPLTSQTGGT</sequence>
<protein>
    <submittedName>
        <fullName evidence="1">Uncharacterized protein</fullName>
    </submittedName>
</protein>
<evidence type="ECO:0000313" key="1">
    <source>
        <dbReference type="EMBL" id="GBP89843.1"/>
    </source>
</evidence>
<reference evidence="1 2" key="1">
    <citation type="journal article" date="2019" name="Commun. Biol.">
        <title>The bagworm genome reveals a unique fibroin gene that provides high tensile strength.</title>
        <authorList>
            <person name="Kono N."/>
            <person name="Nakamura H."/>
            <person name="Ohtoshi R."/>
            <person name="Tomita M."/>
            <person name="Numata K."/>
            <person name="Arakawa K."/>
        </authorList>
    </citation>
    <scope>NUCLEOTIDE SEQUENCE [LARGE SCALE GENOMIC DNA]</scope>
</reference>
<dbReference type="AlphaFoldDB" id="A0A4C1ZSY0"/>